<protein>
    <submittedName>
        <fullName evidence="2">Uncharacterized protein</fullName>
    </submittedName>
</protein>
<dbReference type="EMBL" id="JAVFKD010000014">
    <property type="protein sequence ID" value="KAK5991080.1"/>
    <property type="molecule type" value="Genomic_DNA"/>
</dbReference>
<feature type="coiled-coil region" evidence="1">
    <location>
        <begin position="21"/>
        <end position="97"/>
    </location>
</feature>
<organism evidence="2 3">
    <name type="scientific">Cladobotryum mycophilum</name>
    <dbReference type="NCBI Taxonomy" id="491253"/>
    <lineage>
        <taxon>Eukaryota</taxon>
        <taxon>Fungi</taxon>
        <taxon>Dikarya</taxon>
        <taxon>Ascomycota</taxon>
        <taxon>Pezizomycotina</taxon>
        <taxon>Sordariomycetes</taxon>
        <taxon>Hypocreomycetidae</taxon>
        <taxon>Hypocreales</taxon>
        <taxon>Hypocreaceae</taxon>
        <taxon>Cladobotryum</taxon>
    </lineage>
</organism>
<gene>
    <name evidence="2" type="ORF">PT974_09357</name>
</gene>
<evidence type="ECO:0000256" key="1">
    <source>
        <dbReference type="SAM" id="Coils"/>
    </source>
</evidence>
<reference evidence="2 3" key="1">
    <citation type="submission" date="2024-01" db="EMBL/GenBank/DDBJ databases">
        <title>Complete genome of Cladobotryum mycophilum ATHUM6906.</title>
        <authorList>
            <person name="Christinaki A.C."/>
            <person name="Myridakis A.I."/>
            <person name="Kouvelis V.N."/>
        </authorList>
    </citation>
    <scope>NUCLEOTIDE SEQUENCE [LARGE SCALE GENOMIC DNA]</scope>
    <source>
        <strain evidence="2 3">ATHUM6906</strain>
    </source>
</reference>
<dbReference type="Proteomes" id="UP001338125">
    <property type="component" value="Unassembled WGS sequence"/>
</dbReference>
<name>A0ABR0SH40_9HYPO</name>
<proteinExistence type="predicted"/>
<sequence>MGNSEAKAAYEAKLEDEIGLRRFTEAVLDSRQEELEAAEKDNARLARKLEALQKDLQGTQSLLAQTRQQLKAKSKELQEANDQISRLQHQRKDITESEAQEAYRKLGSNVQRWVESQLPPTLNDLQTGNLKLRPNPAQAARFTSLIREPARHLLNAWKSDEQHVIAIIMHYLLLVFFAKPFYCPLDDTDGDTTASWIDELENIMSKLPRDIDRCREWRCETLAALTSQKAFKAKRSSHLSLITDDLASLLSVLIPHVPITELQCSLRKAIINPAADFAHQLHLASNIFSLKWPAKSAESRLEVYECINLANNGEVLSLGNAGNSSQSQHKVSYLFDVMPGLFVERIEVGKKLARKTICRPKVLVYAGGGEAIPQSPTLTKSFWKASTHWSEEIITNLRDSILDLKTGTSAASLVDDPIPYTIPGSEMNHSL</sequence>
<evidence type="ECO:0000313" key="2">
    <source>
        <dbReference type="EMBL" id="KAK5991080.1"/>
    </source>
</evidence>
<evidence type="ECO:0000313" key="3">
    <source>
        <dbReference type="Proteomes" id="UP001338125"/>
    </source>
</evidence>
<comment type="caution">
    <text evidence="2">The sequence shown here is derived from an EMBL/GenBank/DDBJ whole genome shotgun (WGS) entry which is preliminary data.</text>
</comment>
<accession>A0ABR0SH40</accession>
<keyword evidence="1" id="KW-0175">Coiled coil</keyword>
<keyword evidence="3" id="KW-1185">Reference proteome</keyword>